<protein>
    <submittedName>
        <fullName evidence="2">Uncharacterized protein</fullName>
    </submittedName>
</protein>
<keyword evidence="3" id="KW-1185">Reference proteome</keyword>
<name>A0ABQ5DZC6_9ASTR</name>
<feature type="compositionally biased region" description="Basic and acidic residues" evidence="1">
    <location>
        <begin position="183"/>
        <end position="192"/>
    </location>
</feature>
<evidence type="ECO:0000313" key="2">
    <source>
        <dbReference type="EMBL" id="GJT43893.1"/>
    </source>
</evidence>
<reference evidence="2" key="1">
    <citation type="journal article" date="2022" name="Int. J. Mol. Sci.">
        <title>Draft Genome of Tanacetum Coccineum: Genomic Comparison of Closely Related Tanacetum-Family Plants.</title>
        <authorList>
            <person name="Yamashiro T."/>
            <person name="Shiraishi A."/>
            <person name="Nakayama K."/>
            <person name="Satake H."/>
        </authorList>
    </citation>
    <scope>NUCLEOTIDE SEQUENCE</scope>
</reference>
<comment type="caution">
    <text evidence="2">The sequence shown here is derived from an EMBL/GenBank/DDBJ whole genome shotgun (WGS) entry which is preliminary data.</text>
</comment>
<gene>
    <name evidence="2" type="ORF">Tco_0952608</name>
</gene>
<dbReference type="EMBL" id="BQNB010015768">
    <property type="protein sequence ID" value="GJT43893.1"/>
    <property type="molecule type" value="Genomic_DNA"/>
</dbReference>
<evidence type="ECO:0000313" key="3">
    <source>
        <dbReference type="Proteomes" id="UP001151760"/>
    </source>
</evidence>
<feature type="region of interest" description="Disordered" evidence="1">
    <location>
        <begin position="183"/>
        <end position="220"/>
    </location>
</feature>
<sequence length="428" mass="48526">MILNIDQLEKQLDKEDFHENGSMASFRVLETQFQKFIKLRISLNDEDGIMARNANAEKEGKVDTSKALDASLVDTESNIRPIYGEELMTEVLQSLRNQSVVRQPTAFKSERPRVSKTRFASQVDVNNDFSKPVTTHYLPKKRESDVVKPHHVIASSESTSSSKIMPRFSSNDMVHNHYLDEARKKTQEKGRNSEPSVMPSARLQSTANGSKPKPRINNQKYRNWHASKTSYVTTKTVPIAEHSRNSRYFSDSKHFVPSNKTTNKNKPVEQISIAKKPKRQIPIGHRFSIKKTSIVHEKTTSPRSCLRWKQTGRIFKSVGLKWVPTGKIFESSTTTVDSEPPHGSNTDITNLHECIQTLNSSTSTSINVQEEQYLDLSAGTPFNLKKERIKAWTNENVISGRPRLHGIALIQEISTRQKSQGIRSLLTS</sequence>
<proteinExistence type="predicted"/>
<reference evidence="2" key="2">
    <citation type="submission" date="2022-01" db="EMBL/GenBank/DDBJ databases">
        <authorList>
            <person name="Yamashiro T."/>
            <person name="Shiraishi A."/>
            <person name="Satake H."/>
            <person name="Nakayama K."/>
        </authorList>
    </citation>
    <scope>NUCLEOTIDE SEQUENCE</scope>
</reference>
<dbReference type="Proteomes" id="UP001151760">
    <property type="component" value="Unassembled WGS sequence"/>
</dbReference>
<accession>A0ABQ5DZC6</accession>
<organism evidence="2 3">
    <name type="scientific">Tanacetum coccineum</name>
    <dbReference type="NCBI Taxonomy" id="301880"/>
    <lineage>
        <taxon>Eukaryota</taxon>
        <taxon>Viridiplantae</taxon>
        <taxon>Streptophyta</taxon>
        <taxon>Embryophyta</taxon>
        <taxon>Tracheophyta</taxon>
        <taxon>Spermatophyta</taxon>
        <taxon>Magnoliopsida</taxon>
        <taxon>eudicotyledons</taxon>
        <taxon>Gunneridae</taxon>
        <taxon>Pentapetalae</taxon>
        <taxon>asterids</taxon>
        <taxon>campanulids</taxon>
        <taxon>Asterales</taxon>
        <taxon>Asteraceae</taxon>
        <taxon>Asteroideae</taxon>
        <taxon>Anthemideae</taxon>
        <taxon>Anthemidinae</taxon>
        <taxon>Tanacetum</taxon>
    </lineage>
</organism>
<evidence type="ECO:0000256" key="1">
    <source>
        <dbReference type="SAM" id="MobiDB-lite"/>
    </source>
</evidence>